<keyword evidence="7" id="KW-0539">Nucleus</keyword>
<evidence type="ECO:0000256" key="4">
    <source>
        <dbReference type="ARBA" id="ARBA00022664"/>
    </source>
</evidence>
<evidence type="ECO:0000256" key="7">
    <source>
        <dbReference type="ARBA" id="ARBA00023242"/>
    </source>
</evidence>
<name>A0AAD5UHT5_9FUNG</name>
<evidence type="ECO:0000256" key="3">
    <source>
        <dbReference type="ARBA" id="ARBA00018242"/>
    </source>
</evidence>
<comment type="similarity">
    <text evidence="2">Belongs to the PRP18 family.</text>
</comment>
<evidence type="ECO:0000256" key="5">
    <source>
        <dbReference type="ARBA" id="ARBA00022728"/>
    </source>
</evidence>
<keyword evidence="10" id="KW-1185">Reference proteome</keyword>
<organism evidence="9 10">
    <name type="scientific">Boothiomyces macroporosus</name>
    <dbReference type="NCBI Taxonomy" id="261099"/>
    <lineage>
        <taxon>Eukaryota</taxon>
        <taxon>Fungi</taxon>
        <taxon>Fungi incertae sedis</taxon>
        <taxon>Chytridiomycota</taxon>
        <taxon>Chytridiomycota incertae sedis</taxon>
        <taxon>Chytridiomycetes</taxon>
        <taxon>Rhizophydiales</taxon>
        <taxon>Terramycetaceae</taxon>
        <taxon>Boothiomyces</taxon>
    </lineage>
</organism>
<evidence type="ECO:0000256" key="6">
    <source>
        <dbReference type="ARBA" id="ARBA00023187"/>
    </source>
</evidence>
<dbReference type="SUPFAM" id="SSF158230">
    <property type="entry name" value="PRP4-like"/>
    <property type="match status" value="1"/>
</dbReference>
<evidence type="ECO:0000259" key="8">
    <source>
        <dbReference type="SMART" id="SM00500"/>
    </source>
</evidence>
<dbReference type="Pfam" id="PF02840">
    <property type="entry name" value="Prp18"/>
    <property type="match status" value="1"/>
</dbReference>
<dbReference type="PANTHER" id="PTHR13007:SF19">
    <property type="entry name" value="PRE-MRNA-SPLICING FACTOR 18"/>
    <property type="match status" value="1"/>
</dbReference>
<evidence type="ECO:0000313" key="10">
    <source>
        <dbReference type="Proteomes" id="UP001210925"/>
    </source>
</evidence>
<dbReference type="InterPro" id="IPR014906">
    <property type="entry name" value="PRP4-like"/>
</dbReference>
<gene>
    <name evidence="9" type="primary">PRP18</name>
    <name evidence="9" type="ORF">HK103_003602</name>
</gene>
<dbReference type="Proteomes" id="UP001210925">
    <property type="component" value="Unassembled WGS sequence"/>
</dbReference>
<keyword evidence="4" id="KW-0507">mRNA processing</keyword>
<dbReference type="GO" id="GO:0071021">
    <property type="term" value="C:U2-type post-spliceosomal complex"/>
    <property type="evidence" value="ECO:0007669"/>
    <property type="project" value="TreeGrafter"/>
</dbReference>
<dbReference type="Gene3D" id="1.20.940.10">
    <property type="entry name" value="Functional domain of the splicing factor Prp18"/>
    <property type="match status" value="1"/>
</dbReference>
<dbReference type="Gene3D" id="4.10.280.110">
    <property type="entry name" value="Pre-mRNA processing factor 4 domain"/>
    <property type="match status" value="1"/>
</dbReference>
<dbReference type="SUPFAM" id="SSF47938">
    <property type="entry name" value="Functional domain of the splicing factor Prp18"/>
    <property type="match status" value="1"/>
</dbReference>
<reference evidence="9" key="1">
    <citation type="submission" date="2020-05" db="EMBL/GenBank/DDBJ databases">
        <title>Phylogenomic resolution of chytrid fungi.</title>
        <authorList>
            <person name="Stajich J.E."/>
            <person name="Amses K."/>
            <person name="Simmons R."/>
            <person name="Seto K."/>
            <person name="Myers J."/>
            <person name="Bonds A."/>
            <person name="Quandt C.A."/>
            <person name="Barry K."/>
            <person name="Liu P."/>
            <person name="Grigoriev I."/>
            <person name="Longcore J.E."/>
            <person name="James T.Y."/>
        </authorList>
    </citation>
    <scope>NUCLEOTIDE SEQUENCE</scope>
    <source>
        <strain evidence="9">PLAUS21</strain>
    </source>
</reference>
<proteinExistence type="inferred from homology"/>
<feature type="domain" description="Pre-mRNA processing factor 4 (PRP4)-like" evidence="8">
    <location>
        <begin position="49"/>
        <end position="99"/>
    </location>
</feature>
<dbReference type="InterPro" id="IPR004098">
    <property type="entry name" value="Prp18"/>
</dbReference>
<sequence length="303" mass="35402">MREEEYLRKQREIEAKRIAEKRKLEKEVEKVAPKKPKVEKVVLTYDNITENILVTRLRARGQPIKLFGESFEQRLERLKEVESKEERHVQVTFANFMQAKEKDLTDEILLGKTMEENIDKDADVDTSPISVDLLKDDREKALYLIPIYLKRMLRIWAQVLQERPDEVKRSTEGKLAAVLQSQTADHLKPFFKDLKKGRLPEDVIEKVADIIYHLQIREYMRANDAYMLLSIGNAAWPIGVDSVGIPVLTVGIHERKEQEKLNTSKIAHAFNDEVQRKWIQGIKRIMTFTQNQWPPKDVSKLMG</sequence>
<evidence type="ECO:0000256" key="2">
    <source>
        <dbReference type="ARBA" id="ARBA00008137"/>
    </source>
</evidence>
<comment type="subcellular location">
    <subcellularLocation>
        <location evidence="1">Nucleus</location>
    </subcellularLocation>
</comment>
<accession>A0AAD5UHT5</accession>
<comment type="caution">
    <text evidence="9">The sequence shown here is derived from an EMBL/GenBank/DDBJ whole genome shotgun (WGS) entry which is preliminary data.</text>
</comment>
<dbReference type="GO" id="GO:0005682">
    <property type="term" value="C:U5 snRNP"/>
    <property type="evidence" value="ECO:0007669"/>
    <property type="project" value="TreeGrafter"/>
</dbReference>
<evidence type="ECO:0000313" key="9">
    <source>
        <dbReference type="EMBL" id="KAJ3258480.1"/>
    </source>
</evidence>
<dbReference type="InterPro" id="IPR036285">
    <property type="entry name" value="PRP4-like_sf"/>
</dbReference>
<dbReference type="Pfam" id="PF08799">
    <property type="entry name" value="PRP4"/>
    <property type="match status" value="1"/>
</dbReference>
<keyword evidence="5" id="KW-0747">Spliceosome</keyword>
<keyword evidence="6" id="KW-0508">mRNA splicing</keyword>
<dbReference type="GO" id="GO:0046540">
    <property type="term" value="C:U4/U6 x U5 tri-snRNP complex"/>
    <property type="evidence" value="ECO:0007669"/>
    <property type="project" value="TreeGrafter"/>
</dbReference>
<dbReference type="AlphaFoldDB" id="A0AAD5UHT5"/>
<dbReference type="InterPro" id="IPR039979">
    <property type="entry name" value="PRPF18"/>
</dbReference>
<evidence type="ECO:0000256" key="1">
    <source>
        <dbReference type="ARBA" id="ARBA00004123"/>
    </source>
</evidence>
<dbReference type="PANTHER" id="PTHR13007">
    <property type="entry name" value="PRE-MRNA SPLICING FACTOR-RELATED"/>
    <property type="match status" value="1"/>
</dbReference>
<dbReference type="EMBL" id="JADGKB010000027">
    <property type="protein sequence ID" value="KAJ3258480.1"/>
    <property type="molecule type" value="Genomic_DNA"/>
</dbReference>
<dbReference type="GO" id="GO:0000350">
    <property type="term" value="P:generation of catalytic spliceosome for second transesterification step"/>
    <property type="evidence" value="ECO:0007669"/>
    <property type="project" value="TreeGrafter"/>
</dbReference>
<dbReference type="SMART" id="SM00500">
    <property type="entry name" value="SFM"/>
    <property type="match status" value="1"/>
</dbReference>
<protein>
    <recommendedName>
        <fullName evidence="3">Pre-mRNA-splicing factor 18</fullName>
    </recommendedName>
</protein>